<protein>
    <recommendedName>
        <fullName evidence="7">Endoribonuclease YbeY</fullName>
        <ecNumber evidence="7">3.1.-.-</ecNumber>
    </recommendedName>
</protein>
<comment type="subcellular location">
    <subcellularLocation>
        <location evidence="7">Cytoplasm</location>
    </subcellularLocation>
</comment>
<comment type="function">
    <text evidence="7">Single strand-specific metallo-endoribonuclease involved in late-stage 70S ribosome quality control and in maturation of the 3' terminus of the 16S rRNA.</text>
</comment>
<dbReference type="OrthoDB" id="9807740at2"/>
<comment type="caution">
    <text evidence="8">The sequence shown here is derived from an EMBL/GenBank/DDBJ whole genome shotgun (WGS) entry which is preliminary data.</text>
</comment>
<keyword evidence="4 7" id="KW-0255">Endonuclease</keyword>
<dbReference type="GO" id="GO:0005737">
    <property type="term" value="C:cytoplasm"/>
    <property type="evidence" value="ECO:0007669"/>
    <property type="project" value="UniProtKB-SubCell"/>
</dbReference>
<evidence type="ECO:0000256" key="1">
    <source>
        <dbReference type="ARBA" id="ARBA00010875"/>
    </source>
</evidence>
<evidence type="ECO:0000256" key="2">
    <source>
        <dbReference type="ARBA" id="ARBA00022722"/>
    </source>
</evidence>
<dbReference type="PANTHER" id="PTHR46986">
    <property type="entry name" value="ENDORIBONUCLEASE YBEY, CHLOROPLASTIC"/>
    <property type="match status" value="1"/>
</dbReference>
<accession>A0A2M9G244</accession>
<evidence type="ECO:0000313" key="8">
    <source>
        <dbReference type="EMBL" id="PJK29793.1"/>
    </source>
</evidence>
<evidence type="ECO:0000256" key="6">
    <source>
        <dbReference type="ARBA" id="ARBA00022833"/>
    </source>
</evidence>
<dbReference type="EC" id="3.1.-.-" evidence="7"/>
<keyword evidence="5 7" id="KW-0378">Hydrolase</keyword>
<keyword evidence="3 7" id="KW-0479">Metal-binding</keyword>
<keyword evidence="2 7" id="KW-0540">Nuclease</keyword>
<reference evidence="8 9" key="1">
    <citation type="submission" date="2017-11" db="EMBL/GenBank/DDBJ databases">
        <title>Draft genome sequence of Rhizobiales bacterium SY3-13.</title>
        <authorList>
            <person name="Sun C."/>
        </authorList>
    </citation>
    <scope>NUCLEOTIDE SEQUENCE [LARGE SCALE GENOMIC DNA]</scope>
    <source>
        <strain evidence="8 9">SY3-13</strain>
    </source>
</reference>
<keyword evidence="7" id="KW-0690">Ribosome biogenesis</keyword>
<dbReference type="InterPro" id="IPR020549">
    <property type="entry name" value="YbeY_CS"/>
</dbReference>
<evidence type="ECO:0000313" key="9">
    <source>
        <dbReference type="Proteomes" id="UP000229498"/>
    </source>
</evidence>
<dbReference type="GO" id="GO:0004222">
    <property type="term" value="F:metalloendopeptidase activity"/>
    <property type="evidence" value="ECO:0007669"/>
    <property type="project" value="InterPro"/>
</dbReference>
<dbReference type="InterPro" id="IPR023091">
    <property type="entry name" value="MetalPrtase_cat_dom_sf_prd"/>
</dbReference>
<sequence length="172" mass="18081">MGVAPAANHDAALETDIVTDSGDWPDVADLIGRAAAAAWTAAGDGGRAEVAVALMDDAAIGRLNAEFRGRKGPTNVLSFPADDDLVAGPGHDGMLGDIALALETARREAGLEEKTFEDHLCHLVVHGMLHLLGHDHQTPGEAELMEDMERRILSSLGIADPYAGQQLDGQEQ</sequence>
<dbReference type="InterPro" id="IPR002036">
    <property type="entry name" value="YbeY"/>
</dbReference>
<feature type="binding site" evidence="7">
    <location>
        <position position="126"/>
    </location>
    <ligand>
        <name>Zn(2+)</name>
        <dbReference type="ChEBI" id="CHEBI:29105"/>
        <note>catalytic</note>
    </ligand>
</feature>
<organism evidence="8 9">
    <name type="scientific">Minwuia thermotolerans</name>
    <dbReference type="NCBI Taxonomy" id="2056226"/>
    <lineage>
        <taxon>Bacteria</taxon>
        <taxon>Pseudomonadati</taxon>
        <taxon>Pseudomonadota</taxon>
        <taxon>Alphaproteobacteria</taxon>
        <taxon>Minwuiales</taxon>
        <taxon>Minwuiaceae</taxon>
        <taxon>Minwuia</taxon>
    </lineage>
</organism>
<dbReference type="HAMAP" id="MF_00009">
    <property type="entry name" value="Endoribonucl_YbeY"/>
    <property type="match status" value="1"/>
</dbReference>
<keyword evidence="6 7" id="KW-0862">Zinc</keyword>
<dbReference type="EMBL" id="PHIG01000031">
    <property type="protein sequence ID" value="PJK29793.1"/>
    <property type="molecule type" value="Genomic_DNA"/>
</dbReference>
<name>A0A2M9G244_9PROT</name>
<evidence type="ECO:0000256" key="4">
    <source>
        <dbReference type="ARBA" id="ARBA00022759"/>
    </source>
</evidence>
<feature type="binding site" evidence="7">
    <location>
        <position position="130"/>
    </location>
    <ligand>
        <name>Zn(2+)</name>
        <dbReference type="ChEBI" id="CHEBI:29105"/>
        <note>catalytic</note>
    </ligand>
</feature>
<dbReference type="PROSITE" id="PS01306">
    <property type="entry name" value="UPF0054"/>
    <property type="match status" value="1"/>
</dbReference>
<dbReference type="GO" id="GO:0008270">
    <property type="term" value="F:zinc ion binding"/>
    <property type="evidence" value="ECO:0007669"/>
    <property type="project" value="UniProtKB-UniRule"/>
</dbReference>
<dbReference type="Proteomes" id="UP000229498">
    <property type="component" value="Unassembled WGS sequence"/>
</dbReference>
<evidence type="ECO:0000256" key="7">
    <source>
        <dbReference type="HAMAP-Rule" id="MF_00009"/>
    </source>
</evidence>
<dbReference type="GO" id="GO:0004521">
    <property type="term" value="F:RNA endonuclease activity"/>
    <property type="evidence" value="ECO:0007669"/>
    <property type="project" value="UniProtKB-UniRule"/>
</dbReference>
<feature type="binding site" evidence="7">
    <location>
        <position position="136"/>
    </location>
    <ligand>
        <name>Zn(2+)</name>
        <dbReference type="ChEBI" id="CHEBI:29105"/>
        <note>catalytic</note>
    </ligand>
</feature>
<gene>
    <name evidence="7 8" type="primary">ybeY</name>
    <name evidence="8" type="ORF">CVT23_08410</name>
</gene>
<keyword evidence="7" id="KW-0698">rRNA processing</keyword>
<dbReference type="Gene3D" id="3.40.390.30">
    <property type="entry name" value="Metalloproteases ('zincins'), catalytic domain"/>
    <property type="match status" value="1"/>
</dbReference>
<proteinExistence type="inferred from homology"/>
<dbReference type="GO" id="GO:0006364">
    <property type="term" value="P:rRNA processing"/>
    <property type="evidence" value="ECO:0007669"/>
    <property type="project" value="UniProtKB-UniRule"/>
</dbReference>
<dbReference type="PANTHER" id="PTHR46986:SF1">
    <property type="entry name" value="ENDORIBONUCLEASE YBEY, CHLOROPLASTIC"/>
    <property type="match status" value="1"/>
</dbReference>
<dbReference type="Pfam" id="PF02130">
    <property type="entry name" value="YbeY"/>
    <property type="match status" value="1"/>
</dbReference>
<comment type="cofactor">
    <cofactor evidence="7">
        <name>Zn(2+)</name>
        <dbReference type="ChEBI" id="CHEBI:29105"/>
    </cofactor>
    <text evidence="7">Binds 1 zinc ion.</text>
</comment>
<dbReference type="NCBIfam" id="TIGR00043">
    <property type="entry name" value="rRNA maturation RNase YbeY"/>
    <property type="match status" value="1"/>
</dbReference>
<comment type="similarity">
    <text evidence="1 7">Belongs to the endoribonuclease YbeY family.</text>
</comment>
<evidence type="ECO:0000256" key="5">
    <source>
        <dbReference type="ARBA" id="ARBA00022801"/>
    </source>
</evidence>
<dbReference type="SUPFAM" id="SSF55486">
    <property type="entry name" value="Metalloproteases ('zincins'), catalytic domain"/>
    <property type="match status" value="1"/>
</dbReference>
<evidence type="ECO:0000256" key="3">
    <source>
        <dbReference type="ARBA" id="ARBA00022723"/>
    </source>
</evidence>
<keyword evidence="7" id="KW-0963">Cytoplasm</keyword>
<dbReference type="AlphaFoldDB" id="A0A2M9G244"/>
<keyword evidence="9" id="KW-1185">Reference proteome</keyword>
<dbReference type="RefSeq" id="WP_109793070.1">
    <property type="nucleotide sequence ID" value="NZ_PHIG01000031.1"/>
</dbReference>